<dbReference type="EMBL" id="CAFAAL010000200">
    <property type="protein sequence ID" value="CAB4817613.1"/>
    <property type="molecule type" value="Genomic_DNA"/>
</dbReference>
<dbReference type="InterPro" id="IPR005135">
    <property type="entry name" value="Endo/exonuclease/phosphatase"/>
</dbReference>
<evidence type="ECO:0000256" key="1">
    <source>
        <dbReference type="ARBA" id="ARBA00001936"/>
    </source>
</evidence>
<evidence type="ECO:0000256" key="2">
    <source>
        <dbReference type="ARBA" id="ARBA00001946"/>
    </source>
</evidence>
<keyword evidence="8" id="KW-0234">DNA repair</keyword>
<evidence type="ECO:0000256" key="3">
    <source>
        <dbReference type="ARBA" id="ARBA00022722"/>
    </source>
</evidence>
<evidence type="ECO:0000313" key="11">
    <source>
        <dbReference type="EMBL" id="CAB4910479.1"/>
    </source>
</evidence>
<sequence length="244" mass="27698">MPHTDLSLAIMTWNLQGSQRPDITKVAGKIEQFQPDVIAIQEIQKHQARALSRRLGWSYVWAFKHNGYGPLLPRRAEGMAIMSRSPLINTGKTTLSSGYGRFTYRRRIAMWADINLNAQAITLVNTHLASDDVGDEGSNQARTLRTLIDGRQRQHLVIAGDFNDHQRPDIVNILNSDQNHDAWNYAQSRSRNGLTNPTKNPYQRLDHILVPRTHTIERVEVPDTDQSWIELSDHLPVIATINLA</sequence>
<dbReference type="GO" id="GO:0006281">
    <property type="term" value="P:DNA repair"/>
    <property type="evidence" value="ECO:0007669"/>
    <property type="project" value="UniProtKB-KW"/>
</dbReference>
<evidence type="ECO:0000256" key="4">
    <source>
        <dbReference type="ARBA" id="ARBA00022723"/>
    </source>
</evidence>
<keyword evidence="3" id="KW-0540">Nuclease</keyword>
<dbReference type="SUPFAM" id="SSF56219">
    <property type="entry name" value="DNase I-like"/>
    <property type="match status" value="1"/>
</dbReference>
<evidence type="ECO:0000313" key="10">
    <source>
        <dbReference type="EMBL" id="CAB4817613.1"/>
    </source>
</evidence>
<proteinExistence type="predicted"/>
<dbReference type="AlphaFoldDB" id="A0A6J7H441"/>
<evidence type="ECO:0000256" key="6">
    <source>
        <dbReference type="ARBA" id="ARBA00022801"/>
    </source>
</evidence>
<dbReference type="PANTHER" id="PTHR15822">
    <property type="entry name" value="TRAF AND TNF RECEPTOR-ASSOCIATED PROTEIN"/>
    <property type="match status" value="1"/>
</dbReference>
<keyword evidence="4" id="KW-0479">Metal-binding</keyword>
<name>A0A6J7H441_9ZZZZ</name>
<evidence type="ECO:0000256" key="5">
    <source>
        <dbReference type="ARBA" id="ARBA00022763"/>
    </source>
</evidence>
<dbReference type="EMBL" id="CAFBMF010000126">
    <property type="protein sequence ID" value="CAB4910479.1"/>
    <property type="molecule type" value="Genomic_DNA"/>
</dbReference>
<dbReference type="InterPro" id="IPR051547">
    <property type="entry name" value="TDP2-like"/>
</dbReference>
<dbReference type="GO" id="GO:0046872">
    <property type="term" value="F:metal ion binding"/>
    <property type="evidence" value="ECO:0007669"/>
    <property type="project" value="UniProtKB-KW"/>
</dbReference>
<keyword evidence="7" id="KW-0460">Magnesium</keyword>
<dbReference type="GO" id="GO:0016787">
    <property type="term" value="F:hydrolase activity"/>
    <property type="evidence" value="ECO:0007669"/>
    <property type="project" value="UniProtKB-KW"/>
</dbReference>
<feature type="domain" description="Endonuclease/exonuclease/phosphatase" evidence="9">
    <location>
        <begin position="11"/>
        <end position="234"/>
    </location>
</feature>
<comment type="cofactor">
    <cofactor evidence="1">
        <name>Mn(2+)</name>
        <dbReference type="ChEBI" id="CHEBI:29035"/>
    </cofactor>
</comment>
<dbReference type="InterPro" id="IPR036691">
    <property type="entry name" value="Endo/exonu/phosph_ase_sf"/>
</dbReference>
<dbReference type="Gene3D" id="3.60.10.10">
    <property type="entry name" value="Endonuclease/exonuclease/phosphatase"/>
    <property type="match status" value="1"/>
</dbReference>
<keyword evidence="6" id="KW-0378">Hydrolase</keyword>
<protein>
    <submittedName>
        <fullName evidence="11">Unannotated protein</fullName>
    </submittedName>
</protein>
<evidence type="ECO:0000256" key="7">
    <source>
        <dbReference type="ARBA" id="ARBA00022842"/>
    </source>
</evidence>
<dbReference type="PANTHER" id="PTHR15822:SF4">
    <property type="entry name" value="TYROSYL-DNA PHOSPHODIESTERASE 2"/>
    <property type="match status" value="1"/>
</dbReference>
<evidence type="ECO:0000259" key="9">
    <source>
        <dbReference type="Pfam" id="PF03372"/>
    </source>
</evidence>
<organism evidence="11">
    <name type="scientific">freshwater metagenome</name>
    <dbReference type="NCBI Taxonomy" id="449393"/>
    <lineage>
        <taxon>unclassified sequences</taxon>
        <taxon>metagenomes</taxon>
        <taxon>ecological metagenomes</taxon>
    </lineage>
</organism>
<gene>
    <name evidence="10" type="ORF">UFOPK3004_01652</name>
    <name evidence="11" type="ORF">UFOPK3494_01492</name>
</gene>
<reference evidence="11" key="1">
    <citation type="submission" date="2020-05" db="EMBL/GenBank/DDBJ databases">
        <authorList>
            <person name="Chiriac C."/>
            <person name="Salcher M."/>
            <person name="Ghai R."/>
            <person name="Kavagutti S V."/>
        </authorList>
    </citation>
    <scope>NUCLEOTIDE SEQUENCE</scope>
</reference>
<dbReference type="Pfam" id="PF03372">
    <property type="entry name" value="Exo_endo_phos"/>
    <property type="match status" value="1"/>
</dbReference>
<keyword evidence="5" id="KW-0227">DNA damage</keyword>
<accession>A0A6J7H441</accession>
<comment type="cofactor">
    <cofactor evidence="2">
        <name>Mg(2+)</name>
        <dbReference type="ChEBI" id="CHEBI:18420"/>
    </cofactor>
</comment>
<dbReference type="GO" id="GO:0004518">
    <property type="term" value="F:nuclease activity"/>
    <property type="evidence" value="ECO:0007669"/>
    <property type="project" value="UniProtKB-KW"/>
</dbReference>
<evidence type="ECO:0000256" key="8">
    <source>
        <dbReference type="ARBA" id="ARBA00023204"/>
    </source>
</evidence>